<proteinExistence type="predicted"/>
<feature type="compositionally biased region" description="Polar residues" evidence="1">
    <location>
        <begin position="46"/>
        <end position="61"/>
    </location>
</feature>
<evidence type="ECO:0000256" key="1">
    <source>
        <dbReference type="SAM" id="MobiDB-lite"/>
    </source>
</evidence>
<feature type="region of interest" description="Disordered" evidence="1">
    <location>
        <begin position="43"/>
        <end position="76"/>
    </location>
</feature>
<evidence type="ECO:0000313" key="2">
    <source>
        <dbReference type="EMBL" id="MBP3967173.1"/>
    </source>
</evidence>
<dbReference type="Proteomes" id="UP000673394">
    <property type="component" value="Unassembled WGS sequence"/>
</dbReference>
<evidence type="ECO:0000313" key="3">
    <source>
        <dbReference type="Proteomes" id="UP000673394"/>
    </source>
</evidence>
<sequence length="85" mass="9393">MMGRVRSGKTIINITYNITIHNDHRRFTWIQKAQSGGQINKDVGFNANQGGQNAVNRSKNIQKGPRPDNATTSGLSGVWLSKLVK</sequence>
<gene>
    <name evidence="2" type="ORF">I8J30_31340</name>
</gene>
<dbReference type="EMBL" id="JAGKSP010000033">
    <property type="protein sequence ID" value="MBP3967173.1"/>
    <property type="molecule type" value="Genomic_DNA"/>
</dbReference>
<dbReference type="RefSeq" id="WP_210664296.1">
    <property type="nucleotide sequence ID" value="NZ_JAGKSP010000033.1"/>
</dbReference>
<name>A0ABS5CMT6_9BACL</name>
<organism evidence="2 3">
    <name type="scientific">Paenibacillus lignilyticus</name>
    <dbReference type="NCBI Taxonomy" id="1172615"/>
    <lineage>
        <taxon>Bacteria</taxon>
        <taxon>Bacillati</taxon>
        <taxon>Bacillota</taxon>
        <taxon>Bacilli</taxon>
        <taxon>Bacillales</taxon>
        <taxon>Paenibacillaceae</taxon>
        <taxon>Paenibacillus</taxon>
    </lineage>
</organism>
<accession>A0ABS5CMT6</accession>
<keyword evidence="3" id="KW-1185">Reference proteome</keyword>
<reference evidence="2 3" key="1">
    <citation type="submission" date="2021-04" db="EMBL/GenBank/DDBJ databases">
        <title>Paenibacillus sp. DLE-14 whole genome sequence.</title>
        <authorList>
            <person name="Ham Y.J."/>
        </authorList>
    </citation>
    <scope>NUCLEOTIDE SEQUENCE [LARGE SCALE GENOMIC DNA]</scope>
    <source>
        <strain evidence="2 3">DLE-14</strain>
    </source>
</reference>
<comment type="caution">
    <text evidence="2">The sequence shown here is derived from an EMBL/GenBank/DDBJ whole genome shotgun (WGS) entry which is preliminary data.</text>
</comment>
<protein>
    <submittedName>
        <fullName evidence="2">Uncharacterized protein</fullName>
    </submittedName>
</protein>